<dbReference type="RefSeq" id="WP_073072672.1">
    <property type="nucleotide sequence ID" value="NZ_MPPI01000018.1"/>
</dbReference>
<dbReference type="InterPro" id="IPR007460">
    <property type="entry name" value="BrnT_toxin"/>
</dbReference>
<proteinExistence type="predicted"/>
<organism evidence="1 2">
    <name type="scientific">Phormidesmis priestleyi ULC007</name>
    <dbReference type="NCBI Taxonomy" id="1920490"/>
    <lineage>
        <taxon>Bacteria</taxon>
        <taxon>Bacillati</taxon>
        <taxon>Cyanobacteriota</taxon>
        <taxon>Cyanophyceae</taxon>
        <taxon>Leptolyngbyales</taxon>
        <taxon>Leptolyngbyaceae</taxon>
        <taxon>Phormidesmis</taxon>
    </lineage>
</organism>
<protein>
    <submittedName>
        <fullName evidence="1">BrnT family toxin</fullName>
    </submittedName>
</protein>
<evidence type="ECO:0000313" key="1">
    <source>
        <dbReference type="EMBL" id="PSB18455.1"/>
    </source>
</evidence>
<gene>
    <name evidence="1" type="ORF">C7B65_15285</name>
</gene>
<sequence>MEFEWDEEKRLSNLHKHGIDFVDVSAVFDGDMVTVEDDRHSYGEQRFVTFGLLQGRVVAVVHTERDELTRIISARKATKYEQRAYFEQLSN</sequence>
<dbReference type="AlphaFoldDB" id="A0A2T1DDA1"/>
<name>A0A2T1DDA1_9CYAN</name>
<reference evidence="1 2" key="2">
    <citation type="submission" date="2018-03" db="EMBL/GenBank/DDBJ databases">
        <title>The ancient ancestry and fast evolution of plastids.</title>
        <authorList>
            <person name="Moore K.R."/>
            <person name="Magnabosco C."/>
            <person name="Momper L."/>
            <person name="Gold D.A."/>
            <person name="Bosak T."/>
            <person name="Fournier G.P."/>
        </authorList>
    </citation>
    <scope>NUCLEOTIDE SEQUENCE [LARGE SCALE GENOMIC DNA]</scope>
    <source>
        <strain evidence="1 2">ULC007</strain>
    </source>
</reference>
<dbReference type="Pfam" id="PF04365">
    <property type="entry name" value="BrnT_toxin"/>
    <property type="match status" value="1"/>
</dbReference>
<dbReference type="Gene3D" id="3.10.450.530">
    <property type="entry name" value="Ribonuclease toxin, BrnT, of type II toxin-antitoxin system"/>
    <property type="match status" value="1"/>
</dbReference>
<dbReference type="EMBL" id="PVWG01000017">
    <property type="protein sequence ID" value="PSB18455.1"/>
    <property type="molecule type" value="Genomic_DNA"/>
</dbReference>
<reference evidence="1 2" key="1">
    <citation type="submission" date="2018-02" db="EMBL/GenBank/DDBJ databases">
        <authorList>
            <person name="Cohen D.B."/>
            <person name="Kent A.D."/>
        </authorList>
    </citation>
    <scope>NUCLEOTIDE SEQUENCE [LARGE SCALE GENOMIC DNA]</scope>
    <source>
        <strain evidence="1 2">ULC007</strain>
    </source>
</reference>
<dbReference type="Proteomes" id="UP000238634">
    <property type="component" value="Unassembled WGS sequence"/>
</dbReference>
<dbReference type="InterPro" id="IPR038573">
    <property type="entry name" value="BrnT_sf"/>
</dbReference>
<evidence type="ECO:0000313" key="2">
    <source>
        <dbReference type="Proteomes" id="UP000238634"/>
    </source>
</evidence>
<dbReference type="OrthoDB" id="428036at2"/>
<comment type="caution">
    <text evidence="1">The sequence shown here is derived from an EMBL/GenBank/DDBJ whole genome shotgun (WGS) entry which is preliminary data.</text>
</comment>
<accession>A0A2T1DDA1</accession>
<keyword evidence="2" id="KW-1185">Reference proteome</keyword>
<dbReference type="STRING" id="1920490.GCA_001895925_05067"/>